<accession>A0A0A9GMG2</accession>
<organism evidence="1">
    <name type="scientific">Arundo donax</name>
    <name type="common">Giant reed</name>
    <name type="synonym">Donax arundinaceus</name>
    <dbReference type="NCBI Taxonomy" id="35708"/>
    <lineage>
        <taxon>Eukaryota</taxon>
        <taxon>Viridiplantae</taxon>
        <taxon>Streptophyta</taxon>
        <taxon>Embryophyta</taxon>
        <taxon>Tracheophyta</taxon>
        <taxon>Spermatophyta</taxon>
        <taxon>Magnoliopsida</taxon>
        <taxon>Liliopsida</taxon>
        <taxon>Poales</taxon>
        <taxon>Poaceae</taxon>
        <taxon>PACMAD clade</taxon>
        <taxon>Arundinoideae</taxon>
        <taxon>Arundineae</taxon>
        <taxon>Arundo</taxon>
    </lineage>
</organism>
<dbReference type="EMBL" id="GBRH01174155">
    <property type="protein sequence ID" value="JAE23741.1"/>
    <property type="molecule type" value="Transcribed_RNA"/>
</dbReference>
<protein>
    <submittedName>
        <fullName evidence="1">Uncharacterized protein</fullName>
    </submittedName>
</protein>
<name>A0A0A9GMG2_ARUDO</name>
<proteinExistence type="predicted"/>
<sequence>MLRYSAEGPRRLEHSCYSSGPVFLRLVSLT</sequence>
<evidence type="ECO:0000313" key="1">
    <source>
        <dbReference type="EMBL" id="JAE23741.1"/>
    </source>
</evidence>
<dbReference type="AlphaFoldDB" id="A0A0A9GMG2"/>
<reference evidence="1" key="2">
    <citation type="journal article" date="2015" name="Data Brief">
        <title>Shoot transcriptome of the giant reed, Arundo donax.</title>
        <authorList>
            <person name="Barrero R.A."/>
            <person name="Guerrero F.D."/>
            <person name="Moolhuijzen P."/>
            <person name="Goolsby J.A."/>
            <person name="Tidwell J."/>
            <person name="Bellgard S.E."/>
            <person name="Bellgard M.I."/>
        </authorList>
    </citation>
    <scope>NUCLEOTIDE SEQUENCE</scope>
    <source>
        <tissue evidence="1">Shoot tissue taken approximately 20 cm above the soil surface</tissue>
    </source>
</reference>
<reference evidence="1" key="1">
    <citation type="submission" date="2014-09" db="EMBL/GenBank/DDBJ databases">
        <authorList>
            <person name="Magalhaes I.L.F."/>
            <person name="Oliveira U."/>
            <person name="Santos F.R."/>
            <person name="Vidigal T.H.D.A."/>
            <person name="Brescovit A.D."/>
            <person name="Santos A.J."/>
        </authorList>
    </citation>
    <scope>NUCLEOTIDE SEQUENCE</scope>
    <source>
        <tissue evidence="1">Shoot tissue taken approximately 20 cm above the soil surface</tissue>
    </source>
</reference>